<dbReference type="Pfam" id="PF14833">
    <property type="entry name" value="NAD_binding_11"/>
    <property type="match status" value="1"/>
</dbReference>
<reference evidence="6 7" key="1">
    <citation type="journal article" date="2014" name="Int. J. Syst. Evol. Microbiol.">
        <title>Complete genome sequence of Corynebacterium casei LMG S-19264T (=DSM 44701T), isolated from a smear-ripened cheese.</title>
        <authorList>
            <consortium name="US DOE Joint Genome Institute (JGI-PGF)"/>
            <person name="Walter F."/>
            <person name="Albersmeier A."/>
            <person name="Kalinowski J."/>
            <person name="Ruckert C."/>
        </authorList>
    </citation>
    <scope>NUCLEOTIDE SEQUENCE [LARGE SCALE GENOMIC DNA]</scope>
    <source>
        <strain evidence="6 7">CGMCC 1.9161</strain>
    </source>
</reference>
<dbReference type="PANTHER" id="PTHR43060:SF15">
    <property type="entry name" value="3-HYDROXYISOBUTYRATE DEHYDROGENASE-LIKE 1, MITOCHONDRIAL-RELATED"/>
    <property type="match status" value="1"/>
</dbReference>
<comment type="caution">
    <text evidence="6">The sequence shown here is derived from an EMBL/GenBank/DDBJ whole genome shotgun (WGS) entry which is preliminary data.</text>
</comment>
<evidence type="ECO:0000259" key="4">
    <source>
        <dbReference type="Pfam" id="PF03446"/>
    </source>
</evidence>
<gene>
    <name evidence="6" type="primary">garR</name>
    <name evidence="6" type="ORF">GCM10011322_23200</name>
</gene>
<evidence type="ECO:0000313" key="6">
    <source>
        <dbReference type="EMBL" id="GGK35675.1"/>
    </source>
</evidence>
<dbReference type="PANTHER" id="PTHR43060">
    <property type="entry name" value="3-HYDROXYISOBUTYRATE DEHYDROGENASE-LIKE 1, MITOCHONDRIAL-RELATED"/>
    <property type="match status" value="1"/>
</dbReference>
<evidence type="ECO:0000256" key="2">
    <source>
        <dbReference type="ARBA" id="ARBA00023027"/>
    </source>
</evidence>
<dbReference type="InterPro" id="IPR036291">
    <property type="entry name" value="NAD(P)-bd_dom_sf"/>
</dbReference>
<dbReference type="GO" id="GO:0050661">
    <property type="term" value="F:NADP binding"/>
    <property type="evidence" value="ECO:0007669"/>
    <property type="project" value="InterPro"/>
</dbReference>
<dbReference type="GO" id="GO:0016491">
    <property type="term" value="F:oxidoreductase activity"/>
    <property type="evidence" value="ECO:0007669"/>
    <property type="project" value="UniProtKB-KW"/>
</dbReference>
<dbReference type="EMBL" id="BMMF01000006">
    <property type="protein sequence ID" value="GGK35675.1"/>
    <property type="molecule type" value="Genomic_DNA"/>
</dbReference>
<dbReference type="InterPro" id="IPR006115">
    <property type="entry name" value="6PGDH_NADP-bd"/>
</dbReference>
<feature type="active site" evidence="3">
    <location>
        <position position="168"/>
    </location>
</feature>
<evidence type="ECO:0000256" key="3">
    <source>
        <dbReference type="PIRSR" id="PIRSR000103-1"/>
    </source>
</evidence>
<dbReference type="RefSeq" id="WP_188913040.1">
    <property type="nucleotide sequence ID" value="NZ_BMMF01000006.1"/>
</dbReference>
<dbReference type="AlphaFoldDB" id="A0A917Q8H1"/>
<dbReference type="InterPro" id="IPR029154">
    <property type="entry name" value="HIBADH-like_NADP-bd"/>
</dbReference>
<dbReference type="Gene3D" id="3.40.50.720">
    <property type="entry name" value="NAD(P)-binding Rossmann-like Domain"/>
    <property type="match status" value="1"/>
</dbReference>
<accession>A0A917Q8H1</accession>
<dbReference type="PIRSF" id="PIRSF000103">
    <property type="entry name" value="HIBADH"/>
    <property type="match status" value="1"/>
</dbReference>
<dbReference type="SUPFAM" id="SSF48179">
    <property type="entry name" value="6-phosphogluconate dehydrogenase C-terminal domain-like"/>
    <property type="match status" value="1"/>
</dbReference>
<evidence type="ECO:0000259" key="5">
    <source>
        <dbReference type="Pfam" id="PF14833"/>
    </source>
</evidence>
<evidence type="ECO:0000313" key="7">
    <source>
        <dbReference type="Proteomes" id="UP000600449"/>
    </source>
</evidence>
<keyword evidence="7" id="KW-1185">Reference proteome</keyword>
<dbReference type="Proteomes" id="UP000600449">
    <property type="component" value="Unassembled WGS sequence"/>
</dbReference>
<dbReference type="SUPFAM" id="SSF51735">
    <property type="entry name" value="NAD(P)-binding Rossmann-fold domains"/>
    <property type="match status" value="1"/>
</dbReference>
<feature type="domain" description="3-hydroxyisobutyrate dehydrogenase-like NAD-binding" evidence="5">
    <location>
        <begin position="162"/>
        <end position="282"/>
    </location>
</feature>
<organism evidence="6 7">
    <name type="scientific">Salinarimonas ramus</name>
    <dbReference type="NCBI Taxonomy" id="690164"/>
    <lineage>
        <taxon>Bacteria</taxon>
        <taxon>Pseudomonadati</taxon>
        <taxon>Pseudomonadota</taxon>
        <taxon>Alphaproteobacteria</taxon>
        <taxon>Hyphomicrobiales</taxon>
        <taxon>Salinarimonadaceae</taxon>
        <taxon>Salinarimonas</taxon>
    </lineage>
</organism>
<dbReference type="GO" id="GO:0051287">
    <property type="term" value="F:NAD binding"/>
    <property type="evidence" value="ECO:0007669"/>
    <property type="project" value="InterPro"/>
</dbReference>
<dbReference type="InterPro" id="IPR015815">
    <property type="entry name" value="HIBADH-related"/>
</dbReference>
<name>A0A917Q8H1_9HYPH</name>
<feature type="domain" description="6-phosphogluconate dehydrogenase NADP-binding" evidence="4">
    <location>
        <begin position="4"/>
        <end position="159"/>
    </location>
</feature>
<proteinExistence type="predicted"/>
<dbReference type="Pfam" id="PF03446">
    <property type="entry name" value="NAD_binding_2"/>
    <property type="match status" value="1"/>
</dbReference>
<protein>
    <submittedName>
        <fullName evidence="6">2-hydroxy-3-oxopropionate reductase</fullName>
    </submittedName>
</protein>
<dbReference type="InterPro" id="IPR013328">
    <property type="entry name" value="6PGD_dom2"/>
</dbReference>
<evidence type="ECO:0000256" key="1">
    <source>
        <dbReference type="ARBA" id="ARBA00023002"/>
    </source>
</evidence>
<keyword evidence="2" id="KW-0520">NAD</keyword>
<dbReference type="InterPro" id="IPR008927">
    <property type="entry name" value="6-PGluconate_DH-like_C_sf"/>
</dbReference>
<keyword evidence="1" id="KW-0560">Oxidoreductase</keyword>
<dbReference type="Gene3D" id="1.10.1040.10">
    <property type="entry name" value="N-(1-d-carboxylethyl)-l-norvaline Dehydrogenase, domain 2"/>
    <property type="match status" value="1"/>
</dbReference>
<sequence>MTDEVGFIGLGVLGSAIAKNLVEGGFRVRGADTSEAARQAAADVGVEIVEDTRAAADAPIVFVCLASAAALQAVAADLARMPGEGRILVELGTFSVADKERAREPLARSGWGVLDCPVSGNRIMALERKLTAFCSGERADYEAVRGALSAFCRKELYVGPFGNGIKTKLCGNILNLVHNTVAAEAMVLAMKSGLDPVAFHEAIAGSGSSSAMFDVRGAMMAAGDYAREGMNMSVPLKDAPLIADHAASVGAPIPLYQLAVQFYRAAQAQGLAHLDAAVVCKVMERLAGCERP</sequence>